<protein>
    <recommendedName>
        <fullName evidence="4">Protein kinase</fullName>
    </recommendedName>
</protein>
<accession>A0A177YDB7</accession>
<reference evidence="2 3" key="1">
    <citation type="submission" date="2016-03" db="EMBL/GenBank/DDBJ databases">
        <title>Genome sequence of Rhodococcus kyotonensis KB10.</title>
        <authorList>
            <person name="Jeong H."/>
            <person name="Hong C.E."/>
            <person name="Jo S.H."/>
            <person name="Park J.M."/>
        </authorList>
    </citation>
    <scope>NUCLEOTIDE SEQUENCE [LARGE SCALE GENOMIC DNA]</scope>
    <source>
        <strain evidence="2 3">KB10</strain>
    </source>
</reference>
<gene>
    <name evidence="2" type="ORF">A3K89_23315</name>
</gene>
<keyword evidence="3" id="KW-1185">Reference proteome</keyword>
<organism evidence="2 3">
    <name type="scientific">Rhodococcoides kyotonense</name>
    <dbReference type="NCBI Taxonomy" id="398843"/>
    <lineage>
        <taxon>Bacteria</taxon>
        <taxon>Bacillati</taxon>
        <taxon>Actinomycetota</taxon>
        <taxon>Actinomycetes</taxon>
        <taxon>Mycobacteriales</taxon>
        <taxon>Nocardiaceae</taxon>
        <taxon>Rhodococcoides</taxon>
    </lineage>
</organism>
<dbReference type="Pfam" id="PF20550">
    <property type="entry name" value="DUF6764"/>
    <property type="match status" value="1"/>
</dbReference>
<evidence type="ECO:0000313" key="3">
    <source>
        <dbReference type="Proteomes" id="UP000077519"/>
    </source>
</evidence>
<proteinExistence type="predicted"/>
<evidence type="ECO:0000313" key="2">
    <source>
        <dbReference type="EMBL" id="OAK53533.1"/>
    </source>
</evidence>
<dbReference type="InterPro" id="IPR046652">
    <property type="entry name" value="DUF6764"/>
</dbReference>
<dbReference type="Proteomes" id="UP000077519">
    <property type="component" value="Unassembled WGS sequence"/>
</dbReference>
<evidence type="ECO:0000256" key="1">
    <source>
        <dbReference type="SAM" id="SignalP"/>
    </source>
</evidence>
<comment type="caution">
    <text evidence="2">The sequence shown here is derived from an EMBL/GenBank/DDBJ whole genome shotgun (WGS) entry which is preliminary data.</text>
</comment>
<dbReference type="AlphaFoldDB" id="A0A177YDB7"/>
<dbReference type="EMBL" id="LVHI01000019">
    <property type="protein sequence ID" value="OAK53533.1"/>
    <property type="molecule type" value="Genomic_DNA"/>
</dbReference>
<feature type="chain" id="PRO_5008079758" description="Protein kinase" evidence="1">
    <location>
        <begin position="43"/>
        <end position="183"/>
    </location>
</feature>
<dbReference type="RefSeq" id="WP_084423816.1">
    <property type="nucleotide sequence ID" value="NZ_LVHI01000019.1"/>
</dbReference>
<name>A0A177YDB7_9NOCA</name>
<keyword evidence="1" id="KW-0732">Signal</keyword>
<evidence type="ECO:0008006" key="4">
    <source>
        <dbReference type="Google" id="ProtNLM"/>
    </source>
</evidence>
<sequence length="183" mass="17454">MSSGRFVVVGIVGEFKRMAAMAGPVAVLGIAAALLTPGTASATDLVCTPGAQSTALEGKSACGVQTDGTSNAYARALDGVAFARAELGGAALGLAGGGGVAAAETKSGTVAAVSTGADSVSIVSPDTGALALAVSLDRGQTFVGTADEGVQCHAGAGLAVNVTTGQVCLSDGVRSWSSVVALP</sequence>
<feature type="signal peptide" evidence="1">
    <location>
        <begin position="1"/>
        <end position="42"/>
    </location>
</feature>